<sequence length="184" mass="20872">MWPLWHSNSVWIRAAPLLCLCVLVLCWSPVHGPAPSPISGLLDSVLTPGRGGIVEKRVRKMHQKSPYLHQPAVVHTIDILKNNGQTSGYPHPTSCMWMNFSPISLFTIYLIIYAPQSGPDHIFFKLHNNFNLRTMFYVGDNLHTQLMVQYIFRGKSICSSYDGGWRTLPRTLVPIPFYSCCSVD</sequence>
<keyword evidence="1" id="KW-0732">Signal</keyword>
<accession>A0A0X3PSL4</accession>
<dbReference type="EMBL" id="GEEE01008274">
    <property type="protein sequence ID" value="JAP54951.1"/>
    <property type="molecule type" value="Transcribed_RNA"/>
</dbReference>
<dbReference type="AlphaFoldDB" id="A0A0X3PSL4"/>
<organism evidence="2">
    <name type="scientific">Schistocephalus solidus</name>
    <name type="common">Tapeworm</name>
    <dbReference type="NCBI Taxonomy" id="70667"/>
    <lineage>
        <taxon>Eukaryota</taxon>
        <taxon>Metazoa</taxon>
        <taxon>Spiralia</taxon>
        <taxon>Lophotrochozoa</taxon>
        <taxon>Platyhelminthes</taxon>
        <taxon>Cestoda</taxon>
        <taxon>Eucestoda</taxon>
        <taxon>Diphyllobothriidea</taxon>
        <taxon>Diphyllobothriidae</taxon>
        <taxon>Schistocephalus</taxon>
    </lineage>
</organism>
<proteinExistence type="predicted"/>
<protein>
    <submittedName>
        <fullName evidence="2">Uncharacterized protein</fullName>
    </submittedName>
</protein>
<name>A0A0X3PSL4_SCHSO</name>
<evidence type="ECO:0000256" key="1">
    <source>
        <dbReference type="SAM" id="SignalP"/>
    </source>
</evidence>
<reference evidence="2" key="1">
    <citation type="submission" date="2016-01" db="EMBL/GenBank/DDBJ databases">
        <title>Reference transcriptome for the parasite Schistocephalus solidus: insights into the molecular evolution of parasitism.</title>
        <authorList>
            <person name="Hebert F.O."/>
            <person name="Grambauer S."/>
            <person name="Barber I."/>
            <person name="Landry C.R."/>
            <person name="Aubin-Horth N."/>
        </authorList>
    </citation>
    <scope>NUCLEOTIDE SEQUENCE</scope>
</reference>
<gene>
    <name evidence="2" type="ORF">TR104704</name>
</gene>
<feature type="signal peptide" evidence="1">
    <location>
        <begin position="1"/>
        <end position="32"/>
    </location>
</feature>
<feature type="chain" id="PRO_5007051297" evidence="1">
    <location>
        <begin position="33"/>
        <end position="184"/>
    </location>
</feature>
<evidence type="ECO:0000313" key="2">
    <source>
        <dbReference type="EMBL" id="JAP54951.1"/>
    </source>
</evidence>